<dbReference type="PROSITE" id="PS50082">
    <property type="entry name" value="WD_REPEATS_2"/>
    <property type="match status" value="3"/>
</dbReference>
<feature type="repeat" description="WD" evidence="3">
    <location>
        <begin position="61"/>
        <end position="100"/>
    </location>
</feature>
<dbReference type="InterPro" id="IPR001680">
    <property type="entry name" value="WD40_rpt"/>
</dbReference>
<feature type="repeat" description="WD" evidence="3">
    <location>
        <begin position="17"/>
        <end position="58"/>
    </location>
</feature>
<dbReference type="Gene3D" id="2.130.10.10">
    <property type="entry name" value="YVTN repeat-like/Quinoprotein amine dehydrogenase"/>
    <property type="match status" value="2"/>
</dbReference>
<evidence type="ECO:0000256" key="4">
    <source>
        <dbReference type="SAM" id="MobiDB-lite"/>
    </source>
</evidence>
<keyword evidence="2" id="KW-0677">Repeat</keyword>
<accession>A0AAN8WRS9</accession>
<dbReference type="PANTHER" id="PTHR22847:SF637">
    <property type="entry name" value="WD REPEAT DOMAIN 5B"/>
    <property type="match status" value="1"/>
</dbReference>
<dbReference type="PRINTS" id="PR00320">
    <property type="entry name" value="GPROTEINBRPT"/>
</dbReference>
<feature type="region of interest" description="Disordered" evidence="4">
    <location>
        <begin position="397"/>
        <end position="431"/>
    </location>
</feature>
<dbReference type="Pfam" id="PF00400">
    <property type="entry name" value="WD40"/>
    <property type="match status" value="6"/>
</dbReference>
<dbReference type="PANTHER" id="PTHR22847">
    <property type="entry name" value="WD40 REPEAT PROTEIN"/>
    <property type="match status" value="1"/>
</dbReference>
<gene>
    <name evidence="5" type="primary">WDR86_1</name>
    <name evidence="5" type="ORF">SK128_001878</name>
</gene>
<evidence type="ECO:0000313" key="6">
    <source>
        <dbReference type="Proteomes" id="UP001381693"/>
    </source>
</evidence>
<evidence type="ECO:0000256" key="1">
    <source>
        <dbReference type="ARBA" id="ARBA00022574"/>
    </source>
</evidence>
<dbReference type="PROSITE" id="PS50294">
    <property type="entry name" value="WD_REPEATS_REGION"/>
    <property type="match status" value="3"/>
</dbReference>
<evidence type="ECO:0000256" key="3">
    <source>
        <dbReference type="PROSITE-ProRule" id="PRU00221"/>
    </source>
</evidence>
<evidence type="ECO:0000313" key="5">
    <source>
        <dbReference type="EMBL" id="KAK7069086.1"/>
    </source>
</evidence>
<name>A0AAN8WRS9_HALRR</name>
<dbReference type="GO" id="GO:1990234">
    <property type="term" value="C:transferase complex"/>
    <property type="evidence" value="ECO:0007669"/>
    <property type="project" value="UniProtKB-ARBA"/>
</dbReference>
<proteinExistence type="predicted"/>
<reference evidence="5 6" key="1">
    <citation type="submission" date="2023-11" db="EMBL/GenBank/DDBJ databases">
        <title>Halocaridina rubra genome assembly.</title>
        <authorList>
            <person name="Smith C."/>
        </authorList>
    </citation>
    <scope>NUCLEOTIDE SEQUENCE [LARGE SCALE GENOMIC DNA]</scope>
    <source>
        <strain evidence="5">EP-1</strain>
        <tissue evidence="5">Whole</tissue>
    </source>
</reference>
<dbReference type="InterPro" id="IPR020472">
    <property type="entry name" value="WD40_PAC1"/>
</dbReference>
<dbReference type="InterPro" id="IPR015943">
    <property type="entry name" value="WD40/YVTN_repeat-like_dom_sf"/>
</dbReference>
<keyword evidence="1 3" id="KW-0853">WD repeat</keyword>
<dbReference type="SMART" id="SM00320">
    <property type="entry name" value="WD40"/>
    <property type="match status" value="8"/>
</dbReference>
<dbReference type="SUPFAM" id="SSF50978">
    <property type="entry name" value="WD40 repeat-like"/>
    <property type="match status" value="2"/>
</dbReference>
<dbReference type="AlphaFoldDB" id="A0AAN8WRS9"/>
<protein>
    <submittedName>
        <fullName evidence="5">WD repeat-containing protein 86</fullName>
    </submittedName>
</protein>
<comment type="caution">
    <text evidence="5">The sequence shown here is derived from an EMBL/GenBank/DDBJ whole genome shotgun (WGS) entry which is preliminary data.</text>
</comment>
<dbReference type="CDD" id="cd00200">
    <property type="entry name" value="WD40"/>
    <property type="match status" value="1"/>
</dbReference>
<organism evidence="5 6">
    <name type="scientific">Halocaridina rubra</name>
    <name type="common">Hawaiian red shrimp</name>
    <dbReference type="NCBI Taxonomy" id="373956"/>
    <lineage>
        <taxon>Eukaryota</taxon>
        <taxon>Metazoa</taxon>
        <taxon>Ecdysozoa</taxon>
        <taxon>Arthropoda</taxon>
        <taxon>Crustacea</taxon>
        <taxon>Multicrustacea</taxon>
        <taxon>Malacostraca</taxon>
        <taxon>Eumalacostraca</taxon>
        <taxon>Eucarida</taxon>
        <taxon>Decapoda</taxon>
        <taxon>Pleocyemata</taxon>
        <taxon>Caridea</taxon>
        <taxon>Atyoidea</taxon>
        <taxon>Atyidae</taxon>
        <taxon>Halocaridina</taxon>
    </lineage>
</organism>
<dbReference type="Proteomes" id="UP001381693">
    <property type="component" value="Unassembled WGS sequence"/>
</dbReference>
<feature type="repeat" description="WD" evidence="3">
    <location>
        <begin position="205"/>
        <end position="246"/>
    </location>
</feature>
<dbReference type="EMBL" id="JAXCGZ010017029">
    <property type="protein sequence ID" value="KAK7069086.1"/>
    <property type="molecule type" value="Genomic_DNA"/>
</dbReference>
<evidence type="ECO:0000256" key="2">
    <source>
        <dbReference type="ARBA" id="ARBA00022737"/>
    </source>
</evidence>
<sequence length="431" mass="47281">MGSSNSKNKDSFLKETLQEHTDAINCIAISEDGSLLVTGSEDSTARMWSTKTEDTECLGALEGHTSYITCITVTDTFIITGSADSTIRKWDMTTCECVFLFQGHTSKVNRVICTGEFIFSTSSDKTAKAWVFDAEELDDDALTRVCLRTFKDHMRPVFPVIFIPTENDDGLDDGNINPGDLVITGSNDGTARSWSFDTGGCLKVFKGHRGPVTCMATDPAGKMLYTGSNDHSIRCWVIQTGECRKELSGHHGAILCLSVVNKLMYTASADSTAKCWVREFGDCTRDYKGHNHSVTSIKFHEGILYTGCGDAIARAYDAKSGAIKREFKGPERAINCLAVCDNKLYTADAMGVLRVWDTTGLGDDIAHAHHEDTPVVAENSDRNLSALDKRLDGYVEEPDVDSQIVSSPSPRPKSPEMDDELSMLEKQLDQD</sequence>
<keyword evidence="6" id="KW-1185">Reference proteome</keyword>
<dbReference type="InterPro" id="IPR036322">
    <property type="entry name" value="WD40_repeat_dom_sf"/>
</dbReference>